<proteinExistence type="predicted"/>
<evidence type="ECO:0000313" key="3">
    <source>
        <dbReference type="EMBL" id="OJJ81503.1"/>
    </source>
</evidence>
<name>A0A1L9VC80_ASPGL</name>
<reference evidence="4" key="1">
    <citation type="journal article" date="2017" name="Genome Biol.">
        <title>Comparative genomics reveals high biological diversity and specific adaptations in the industrially and medically important fungal genus Aspergillus.</title>
        <authorList>
            <person name="de Vries R.P."/>
            <person name="Riley R."/>
            <person name="Wiebenga A."/>
            <person name="Aguilar-Osorio G."/>
            <person name="Amillis S."/>
            <person name="Uchima C.A."/>
            <person name="Anderluh G."/>
            <person name="Asadollahi M."/>
            <person name="Askin M."/>
            <person name="Barry K."/>
            <person name="Battaglia E."/>
            <person name="Bayram O."/>
            <person name="Benocci T."/>
            <person name="Braus-Stromeyer S.A."/>
            <person name="Caldana C."/>
            <person name="Canovas D."/>
            <person name="Cerqueira G.C."/>
            <person name="Chen F."/>
            <person name="Chen W."/>
            <person name="Choi C."/>
            <person name="Clum A."/>
            <person name="Dos Santos R.A."/>
            <person name="Damasio A.R."/>
            <person name="Diallinas G."/>
            <person name="Emri T."/>
            <person name="Fekete E."/>
            <person name="Flipphi M."/>
            <person name="Freyberg S."/>
            <person name="Gallo A."/>
            <person name="Gournas C."/>
            <person name="Habgood R."/>
            <person name="Hainaut M."/>
            <person name="Harispe M.L."/>
            <person name="Henrissat B."/>
            <person name="Hilden K.S."/>
            <person name="Hope R."/>
            <person name="Hossain A."/>
            <person name="Karabika E."/>
            <person name="Karaffa L."/>
            <person name="Karanyi Z."/>
            <person name="Krasevec N."/>
            <person name="Kuo A."/>
            <person name="Kusch H."/>
            <person name="LaButti K."/>
            <person name="Lagendijk E.L."/>
            <person name="Lapidus A."/>
            <person name="Levasseur A."/>
            <person name="Lindquist E."/>
            <person name="Lipzen A."/>
            <person name="Logrieco A.F."/>
            <person name="MacCabe A."/>
            <person name="Maekelae M.R."/>
            <person name="Malavazi I."/>
            <person name="Melin P."/>
            <person name="Meyer V."/>
            <person name="Mielnichuk N."/>
            <person name="Miskei M."/>
            <person name="Molnar A.P."/>
            <person name="Mule G."/>
            <person name="Ngan C.Y."/>
            <person name="Orejas M."/>
            <person name="Orosz E."/>
            <person name="Ouedraogo J.P."/>
            <person name="Overkamp K.M."/>
            <person name="Park H.-S."/>
            <person name="Perrone G."/>
            <person name="Piumi F."/>
            <person name="Punt P.J."/>
            <person name="Ram A.F."/>
            <person name="Ramon A."/>
            <person name="Rauscher S."/>
            <person name="Record E."/>
            <person name="Riano-Pachon D.M."/>
            <person name="Robert V."/>
            <person name="Roehrig J."/>
            <person name="Ruller R."/>
            <person name="Salamov A."/>
            <person name="Salih N.S."/>
            <person name="Samson R.A."/>
            <person name="Sandor E."/>
            <person name="Sanguinetti M."/>
            <person name="Schuetze T."/>
            <person name="Sepcic K."/>
            <person name="Shelest E."/>
            <person name="Sherlock G."/>
            <person name="Sophianopoulou V."/>
            <person name="Squina F.M."/>
            <person name="Sun H."/>
            <person name="Susca A."/>
            <person name="Todd R.B."/>
            <person name="Tsang A."/>
            <person name="Unkles S.E."/>
            <person name="van de Wiele N."/>
            <person name="van Rossen-Uffink D."/>
            <person name="Oliveira J.V."/>
            <person name="Vesth T.C."/>
            <person name="Visser J."/>
            <person name="Yu J.-H."/>
            <person name="Zhou M."/>
            <person name="Andersen M.R."/>
            <person name="Archer D.B."/>
            <person name="Baker S.E."/>
            <person name="Benoit I."/>
            <person name="Brakhage A.A."/>
            <person name="Braus G.H."/>
            <person name="Fischer R."/>
            <person name="Frisvad J.C."/>
            <person name="Goldman G.H."/>
            <person name="Houbraken J."/>
            <person name="Oakley B."/>
            <person name="Pocsi I."/>
            <person name="Scazzocchio C."/>
            <person name="Seiboth B."/>
            <person name="vanKuyk P.A."/>
            <person name="Wortman J."/>
            <person name="Dyer P.S."/>
            <person name="Grigoriev I.V."/>
        </authorList>
    </citation>
    <scope>NUCLEOTIDE SEQUENCE [LARGE SCALE GENOMIC DNA]</scope>
    <source>
        <strain evidence="4">CBS 516.65</strain>
    </source>
</reference>
<dbReference type="GeneID" id="34457375"/>
<accession>A0A1L9VC80</accession>
<dbReference type="GO" id="GO:0005739">
    <property type="term" value="C:mitochondrion"/>
    <property type="evidence" value="ECO:0007669"/>
    <property type="project" value="UniProtKB-SubCell"/>
</dbReference>
<dbReference type="InterPro" id="IPR018828">
    <property type="entry name" value="RRG7"/>
</dbReference>
<dbReference type="RefSeq" id="XP_022398201.1">
    <property type="nucleotide sequence ID" value="XM_022541114.1"/>
</dbReference>
<evidence type="ECO:0008006" key="5">
    <source>
        <dbReference type="Google" id="ProtNLM"/>
    </source>
</evidence>
<dbReference type="PANTHER" id="PTHR28133:SF1">
    <property type="entry name" value="REQUIRED FOR RESPIRATORY GROWTH PROTEIN 7, MITOCHONDRIAL"/>
    <property type="match status" value="1"/>
</dbReference>
<comment type="subcellular location">
    <subcellularLocation>
        <location evidence="1">Mitochondrion</location>
    </subcellularLocation>
</comment>
<dbReference type="OrthoDB" id="20734at2759"/>
<dbReference type="AlphaFoldDB" id="A0A1L9VC80"/>
<dbReference type="EMBL" id="KV878905">
    <property type="protein sequence ID" value="OJJ81503.1"/>
    <property type="molecule type" value="Genomic_DNA"/>
</dbReference>
<organism evidence="3 4">
    <name type="scientific">Aspergillus glaucus CBS 516.65</name>
    <dbReference type="NCBI Taxonomy" id="1160497"/>
    <lineage>
        <taxon>Eukaryota</taxon>
        <taxon>Fungi</taxon>
        <taxon>Dikarya</taxon>
        <taxon>Ascomycota</taxon>
        <taxon>Pezizomycotina</taxon>
        <taxon>Eurotiomycetes</taxon>
        <taxon>Eurotiomycetidae</taxon>
        <taxon>Eurotiales</taxon>
        <taxon>Aspergillaceae</taxon>
        <taxon>Aspergillus</taxon>
        <taxon>Aspergillus subgen. Aspergillus</taxon>
    </lineage>
</organism>
<keyword evidence="4" id="KW-1185">Reference proteome</keyword>
<keyword evidence="2" id="KW-0496">Mitochondrion</keyword>
<evidence type="ECO:0000256" key="1">
    <source>
        <dbReference type="ARBA" id="ARBA00004173"/>
    </source>
</evidence>
<dbReference type="PANTHER" id="PTHR28133">
    <property type="entry name" value="REQUIRED FOR RESPIRATORY GROWTH PROTEIN 7, MITOCHONDRIAL"/>
    <property type="match status" value="1"/>
</dbReference>
<evidence type="ECO:0000256" key="2">
    <source>
        <dbReference type="ARBA" id="ARBA00023128"/>
    </source>
</evidence>
<dbReference type="InterPro" id="IPR011856">
    <property type="entry name" value="tRNA_endonuc-like_dom_sf"/>
</dbReference>
<evidence type="ECO:0000313" key="4">
    <source>
        <dbReference type="Proteomes" id="UP000184300"/>
    </source>
</evidence>
<dbReference type="Pfam" id="PF10356">
    <property type="entry name" value="RRG7"/>
    <property type="match status" value="1"/>
</dbReference>
<dbReference type="Proteomes" id="UP000184300">
    <property type="component" value="Unassembled WGS sequence"/>
</dbReference>
<dbReference type="VEuPathDB" id="FungiDB:ASPGLDRAFT_132352"/>
<gene>
    <name evidence="3" type="ORF">ASPGLDRAFT_132352</name>
</gene>
<protein>
    <recommendedName>
        <fullName evidence="5">Restriction endonuclease type IV Mrr domain-containing protein</fullName>
    </recommendedName>
</protein>
<sequence>MRPARSIRNTLLLTRQKQPRHRQFTQCAILHSTPSFTPLTRRLFKLPSPPPTPSQNHHDLPSFLTYADRIALPKSSTTYVGTHYEYTVQQVLRRSAFSLHRVGGRDDLGVDLVGTWHLPKHEHPLRVFVQCKALKTKLGPNLVRELEGSFNLRPSPVDNGGGGGGGKLGVLVGTREATKGVRNAMARSLYPVMWMMVEKENGTLLQALWNARGEEMGLGGLGVEVQFSSELSSTTKSIALTWDGEEIPGMDEVERDMAGLEDRWMALWEKDRSMPESRKSALLDIVEKLYPEEKPLFRATGATGTCSMLSHEDRKKVLQLLSEGESTQTENSP</sequence>
<dbReference type="Gene3D" id="3.40.1350.10">
    <property type="match status" value="1"/>
</dbReference>
<dbReference type="GO" id="GO:0003676">
    <property type="term" value="F:nucleic acid binding"/>
    <property type="evidence" value="ECO:0007669"/>
    <property type="project" value="InterPro"/>
</dbReference>